<dbReference type="EMBL" id="PNHP01000003">
    <property type="protein sequence ID" value="PMC81509.1"/>
    <property type="molecule type" value="Genomic_DNA"/>
</dbReference>
<reference evidence="3 4" key="1">
    <citation type="submission" date="2017-09" db="EMBL/GenBank/DDBJ databases">
        <title>Bacterial strain isolated from the female urinary microbiota.</title>
        <authorList>
            <person name="Thomas-White K."/>
            <person name="Kumar N."/>
            <person name="Forster S."/>
            <person name="Putonti C."/>
            <person name="Lawley T."/>
            <person name="Wolfe A.J."/>
        </authorList>
    </citation>
    <scope>NUCLEOTIDE SEQUENCE [LARGE SCALE GENOMIC DNA]</scope>
    <source>
        <strain evidence="3 4">UMB0204</strain>
    </source>
</reference>
<evidence type="ECO:0000256" key="2">
    <source>
        <dbReference type="SAM" id="SignalP"/>
    </source>
</evidence>
<accession>A0A2N6UIQ2</accession>
<dbReference type="Proteomes" id="UP000235658">
    <property type="component" value="Unassembled WGS sequence"/>
</dbReference>
<sequence>MKNKFLKAGLLALIIGFFTPFYVKADQDNSVYEKDVIETIEKVENSKNKNIKAYNQALIRLARKISPEDQKVLDESQSLIKEADEILEKLRALKESKEKTEDPSDLVENSNSNDISDIEDQTSTEDSSNLDNLSQGYKLKNEQYMSLEKGTFCLGPVCPEGWPKIKGNMNSYNKKKNEFIYHTPGQRDFDKISDENIIWFKSEEYAKKSNFRPALR</sequence>
<feature type="compositionally biased region" description="Polar residues" evidence="1">
    <location>
        <begin position="124"/>
        <end position="133"/>
    </location>
</feature>
<proteinExistence type="predicted"/>
<feature type="chain" id="PRO_5014898648" evidence="2">
    <location>
        <begin position="26"/>
        <end position="216"/>
    </location>
</feature>
<protein>
    <submittedName>
        <fullName evidence="3">Uncharacterized protein</fullName>
    </submittedName>
</protein>
<evidence type="ECO:0000313" key="3">
    <source>
        <dbReference type="EMBL" id="PMC81509.1"/>
    </source>
</evidence>
<keyword evidence="2" id="KW-0732">Signal</keyword>
<name>A0A2N6UIQ2_9FIRM</name>
<comment type="caution">
    <text evidence="3">The sequence shown here is derived from an EMBL/GenBank/DDBJ whole genome shotgun (WGS) entry which is preliminary data.</text>
</comment>
<dbReference type="GeneID" id="84578660"/>
<gene>
    <name evidence="3" type="ORF">CJ192_05635</name>
</gene>
<dbReference type="RefSeq" id="WP_102198066.1">
    <property type="nucleotide sequence ID" value="NZ_PNHP01000003.1"/>
</dbReference>
<evidence type="ECO:0000313" key="4">
    <source>
        <dbReference type="Proteomes" id="UP000235658"/>
    </source>
</evidence>
<feature type="region of interest" description="Disordered" evidence="1">
    <location>
        <begin position="94"/>
        <end position="133"/>
    </location>
</feature>
<evidence type="ECO:0000256" key="1">
    <source>
        <dbReference type="SAM" id="MobiDB-lite"/>
    </source>
</evidence>
<dbReference type="AlphaFoldDB" id="A0A2N6UIQ2"/>
<feature type="signal peptide" evidence="2">
    <location>
        <begin position="1"/>
        <end position="25"/>
    </location>
</feature>
<organism evidence="3 4">
    <name type="scientific">Anaerococcus hydrogenalis</name>
    <dbReference type="NCBI Taxonomy" id="33029"/>
    <lineage>
        <taxon>Bacteria</taxon>
        <taxon>Bacillati</taxon>
        <taxon>Bacillota</taxon>
        <taxon>Tissierellia</taxon>
        <taxon>Tissierellales</taxon>
        <taxon>Peptoniphilaceae</taxon>
        <taxon>Anaerococcus</taxon>
    </lineage>
</organism>